<keyword evidence="4" id="KW-1185">Reference proteome</keyword>
<dbReference type="PROSITE" id="PS50011">
    <property type="entry name" value="PROTEIN_KINASE_DOM"/>
    <property type="match status" value="1"/>
</dbReference>
<dbReference type="GO" id="GO:0005524">
    <property type="term" value="F:ATP binding"/>
    <property type="evidence" value="ECO:0007669"/>
    <property type="project" value="InterPro"/>
</dbReference>
<dbReference type="SMART" id="SM00220">
    <property type="entry name" value="S_TKc"/>
    <property type="match status" value="1"/>
</dbReference>
<comment type="caution">
    <text evidence="3">The sequence shown here is derived from an EMBL/GenBank/DDBJ whole genome shotgun (WGS) entry which is preliminary data.</text>
</comment>
<dbReference type="PANTHER" id="PTHR24359:SF1">
    <property type="entry name" value="INHIBITOR OF NUCLEAR FACTOR KAPPA-B KINASE EPSILON SUBUNIT HOMOLOG 1-RELATED"/>
    <property type="match status" value="1"/>
</dbReference>
<evidence type="ECO:0000259" key="2">
    <source>
        <dbReference type="PROSITE" id="PS50011"/>
    </source>
</evidence>
<dbReference type="InterPro" id="IPR000719">
    <property type="entry name" value="Prot_kinase_dom"/>
</dbReference>
<dbReference type="Pfam" id="PF00069">
    <property type="entry name" value="Pkinase"/>
    <property type="match status" value="1"/>
</dbReference>
<organism evidence="3 4">
    <name type="scientific">Zalerion maritima</name>
    <dbReference type="NCBI Taxonomy" id="339359"/>
    <lineage>
        <taxon>Eukaryota</taxon>
        <taxon>Fungi</taxon>
        <taxon>Dikarya</taxon>
        <taxon>Ascomycota</taxon>
        <taxon>Pezizomycotina</taxon>
        <taxon>Sordariomycetes</taxon>
        <taxon>Lulworthiomycetidae</taxon>
        <taxon>Lulworthiales</taxon>
        <taxon>Lulworthiaceae</taxon>
        <taxon>Zalerion</taxon>
    </lineage>
</organism>
<accession>A0AAD5WMX8</accession>
<reference evidence="3" key="1">
    <citation type="submission" date="2022-07" db="EMBL/GenBank/DDBJ databases">
        <title>Draft genome sequence of Zalerion maritima ATCC 34329, a (micro)plastics degrading marine fungus.</title>
        <authorList>
            <person name="Paco A."/>
            <person name="Goncalves M.F.M."/>
            <person name="Rocha-Santos T.A.P."/>
            <person name="Alves A."/>
        </authorList>
    </citation>
    <scope>NUCLEOTIDE SEQUENCE</scope>
    <source>
        <strain evidence="3">ATCC 34329</strain>
    </source>
</reference>
<dbReference type="Gene3D" id="1.10.510.10">
    <property type="entry name" value="Transferase(Phosphotransferase) domain 1"/>
    <property type="match status" value="1"/>
</dbReference>
<dbReference type="InterPro" id="IPR011009">
    <property type="entry name" value="Kinase-like_dom_sf"/>
</dbReference>
<evidence type="ECO:0000313" key="3">
    <source>
        <dbReference type="EMBL" id="KAJ2892211.1"/>
    </source>
</evidence>
<feature type="region of interest" description="Disordered" evidence="1">
    <location>
        <begin position="110"/>
        <end position="131"/>
    </location>
</feature>
<name>A0AAD5WMX8_9PEZI</name>
<dbReference type="SUPFAM" id="SSF56112">
    <property type="entry name" value="Protein kinase-like (PK-like)"/>
    <property type="match status" value="1"/>
</dbReference>
<dbReference type="Proteomes" id="UP001201980">
    <property type="component" value="Unassembled WGS sequence"/>
</dbReference>
<evidence type="ECO:0000256" key="1">
    <source>
        <dbReference type="SAM" id="MobiDB-lite"/>
    </source>
</evidence>
<sequence length="545" mass="60634">MQLLIDDLDNKLRYSRFGGRVKEFVPNEAGTPRYGILPSVILRELGLRNTPADRAPAQQLAQQVLGSAYKVLAIAVNGLPQPPQVTSAMETFKTHGLVDRELPIVRPLAEQKEQQQGNEGKQTEKDTAANPVDNAEVGIDDFEAAFREIDVNKEETGDEGVEEMLIPAHFRGWTRSQIRDFYDKQWRFLSTMFTEGEEVADLYEFDRIIMPFKSASVDRAKRGGFGRVYKAEVYCNHLNLTRGSLPGGTGDALVAAIKEVDVAGLASGIPCGTDAMSSKREAWGREVGLWKSISSKKVENITRWLAAFAQDDRYYLMFEWADGGNLGDFWSNTATPSFDGDTVLDVLRQLCGLAGAIRTFRSDKEVAKEDEEDAKEEGAGHVRHGDLKPANILRFIDAKRPRALGTLKICDFGVGKRHILDIEFRDVFTNTPFGTAKCEPPEARIKRKRSRLYDIWSFGCTMLELGFPGTMQIGLPQTLDPRTQDPHVSSTFSTLGCSMRPILRPYTLRFVALQKMHRGAGAYVRSVLPGARKESAITAAASRHP</sequence>
<protein>
    <recommendedName>
        <fullName evidence="2">Protein kinase domain-containing protein</fullName>
    </recommendedName>
</protein>
<feature type="domain" description="Protein kinase" evidence="2">
    <location>
        <begin position="214"/>
        <end position="545"/>
    </location>
</feature>
<dbReference type="EMBL" id="JAKWBI020000863">
    <property type="protein sequence ID" value="KAJ2892211.1"/>
    <property type="molecule type" value="Genomic_DNA"/>
</dbReference>
<gene>
    <name evidence="3" type="ORF">MKZ38_010130</name>
</gene>
<proteinExistence type="predicted"/>
<evidence type="ECO:0000313" key="4">
    <source>
        <dbReference type="Proteomes" id="UP001201980"/>
    </source>
</evidence>
<dbReference type="AlphaFoldDB" id="A0AAD5WMX8"/>
<dbReference type="GO" id="GO:0004674">
    <property type="term" value="F:protein serine/threonine kinase activity"/>
    <property type="evidence" value="ECO:0007669"/>
    <property type="project" value="TreeGrafter"/>
</dbReference>
<dbReference type="CDD" id="cd00180">
    <property type="entry name" value="PKc"/>
    <property type="match status" value="1"/>
</dbReference>
<dbReference type="PANTHER" id="PTHR24359">
    <property type="entry name" value="SERINE/THREONINE-PROTEIN KINASE SBK1"/>
    <property type="match status" value="1"/>
</dbReference>